<feature type="repeat" description="ANK" evidence="1">
    <location>
        <begin position="65"/>
        <end position="99"/>
    </location>
</feature>
<dbReference type="Pfam" id="PF12796">
    <property type="entry name" value="Ank_2"/>
    <property type="match status" value="1"/>
</dbReference>
<keyword evidence="1" id="KW-0040">ANK repeat</keyword>
<evidence type="ECO:0000256" key="1">
    <source>
        <dbReference type="PROSITE-ProRule" id="PRU00023"/>
    </source>
</evidence>
<dbReference type="InterPro" id="IPR002110">
    <property type="entry name" value="Ankyrin_rpt"/>
</dbReference>
<protein>
    <recommendedName>
        <fullName evidence="4">Ankyrin repeat protein</fullName>
    </recommendedName>
</protein>
<feature type="repeat" description="ANK" evidence="1">
    <location>
        <begin position="100"/>
        <end position="133"/>
    </location>
</feature>
<reference evidence="2 3" key="1">
    <citation type="journal article" date="2023" name="Plant Dis.">
        <title>First Report of Diplodia intermedia Causing Canker and Dieback Diseases on Apple Trees in Canada.</title>
        <authorList>
            <person name="Ellouze W."/>
            <person name="Ilyukhin E."/>
            <person name="Sulman M."/>
            <person name="Ali S."/>
        </authorList>
    </citation>
    <scope>NUCLEOTIDE SEQUENCE [LARGE SCALE GENOMIC DNA]</scope>
    <source>
        <strain evidence="2 3">M45-28</strain>
    </source>
</reference>
<feature type="repeat" description="ANK" evidence="1">
    <location>
        <begin position="32"/>
        <end position="64"/>
    </location>
</feature>
<keyword evidence="3" id="KW-1185">Reference proteome</keyword>
<sequence length="459" mass="51530">MSAIFSLARNGQLTEATLVEFLRTSRIDVEEDHFTLLGEAARNGHPSVVELLIRHKADVNKRTRRSQTALHYATKARRRRQQTVQALINGRADIDAPDDDGNTPLMVAITQQLDPAVAKLLVQNGASTTRKNEYGKMTRDLADQSTNHAMRNALLPESEQVRGRSEFIDVIVNLVLFILAYVNSGMIEGVVKGTVSRLYNLADTKPEPTISEAIGSPTTVDDFKDNIRNFVNVENPELRQFFSREDDFLQKVAEKAVQLKDDPTNHLTAASEIKHLTTLALYQSILYCDDSGSMRDKDTKDGPSRQELLRDLVTRMTSIATRLAPDGGGVHLRFINKTPSYSSAYDNLSKDRIDRELRFLPQGWTKIGTGLQDRILKPFLFDVFDRGRTLKRPLLIIVITDGCPLEEPQDEFRNAIVKCSKALDQRGYEPEGGFDTVHISSSSLISPISRPLLSQPRWE</sequence>
<evidence type="ECO:0008006" key="4">
    <source>
        <dbReference type="Google" id="ProtNLM"/>
    </source>
</evidence>
<dbReference type="PANTHER" id="PTHR34706">
    <property type="entry name" value="SLR1338 PROTEIN"/>
    <property type="match status" value="1"/>
</dbReference>
<accession>A0ABR3TMX2</accession>
<evidence type="ECO:0000313" key="3">
    <source>
        <dbReference type="Proteomes" id="UP001521184"/>
    </source>
</evidence>
<gene>
    <name evidence="2" type="ORF">SLS58_006544</name>
</gene>
<dbReference type="SUPFAM" id="SSF48403">
    <property type="entry name" value="Ankyrin repeat"/>
    <property type="match status" value="1"/>
</dbReference>
<dbReference type="PROSITE" id="PS50088">
    <property type="entry name" value="ANK_REPEAT"/>
    <property type="match status" value="3"/>
</dbReference>
<dbReference type="Gene3D" id="1.25.40.20">
    <property type="entry name" value="Ankyrin repeat-containing domain"/>
    <property type="match status" value="1"/>
</dbReference>
<comment type="caution">
    <text evidence="2">The sequence shown here is derived from an EMBL/GenBank/DDBJ whole genome shotgun (WGS) entry which is preliminary data.</text>
</comment>
<organism evidence="2 3">
    <name type="scientific">Diplodia intermedia</name>
    <dbReference type="NCBI Taxonomy" id="856260"/>
    <lineage>
        <taxon>Eukaryota</taxon>
        <taxon>Fungi</taxon>
        <taxon>Dikarya</taxon>
        <taxon>Ascomycota</taxon>
        <taxon>Pezizomycotina</taxon>
        <taxon>Dothideomycetes</taxon>
        <taxon>Dothideomycetes incertae sedis</taxon>
        <taxon>Botryosphaeriales</taxon>
        <taxon>Botryosphaeriaceae</taxon>
        <taxon>Diplodia</taxon>
    </lineage>
</organism>
<dbReference type="EMBL" id="JAKEKT020000045">
    <property type="protein sequence ID" value="KAL1640928.1"/>
    <property type="molecule type" value="Genomic_DNA"/>
</dbReference>
<name>A0ABR3TMX2_9PEZI</name>
<dbReference type="PROSITE" id="PS50297">
    <property type="entry name" value="ANK_REP_REGION"/>
    <property type="match status" value="2"/>
</dbReference>
<dbReference type="InterPro" id="IPR036770">
    <property type="entry name" value="Ankyrin_rpt-contain_sf"/>
</dbReference>
<dbReference type="Proteomes" id="UP001521184">
    <property type="component" value="Unassembled WGS sequence"/>
</dbReference>
<dbReference type="SUPFAM" id="SSF53300">
    <property type="entry name" value="vWA-like"/>
    <property type="match status" value="1"/>
</dbReference>
<dbReference type="InterPro" id="IPR036465">
    <property type="entry name" value="vWFA_dom_sf"/>
</dbReference>
<dbReference type="SMART" id="SM00248">
    <property type="entry name" value="ANK"/>
    <property type="match status" value="3"/>
</dbReference>
<evidence type="ECO:0000313" key="2">
    <source>
        <dbReference type="EMBL" id="KAL1640928.1"/>
    </source>
</evidence>
<dbReference type="PANTHER" id="PTHR34706:SF3">
    <property type="entry name" value="ANKYRIN REPEAT PROTEIN (AFU_ORTHOLOGUE AFUA_7G06200)"/>
    <property type="match status" value="1"/>
</dbReference>
<proteinExistence type="predicted"/>